<evidence type="ECO:0008006" key="4">
    <source>
        <dbReference type="Google" id="ProtNLM"/>
    </source>
</evidence>
<feature type="compositionally biased region" description="Polar residues" evidence="1">
    <location>
        <begin position="427"/>
        <end position="436"/>
    </location>
</feature>
<feature type="compositionally biased region" description="Basic and acidic residues" evidence="1">
    <location>
        <begin position="19"/>
        <end position="28"/>
    </location>
</feature>
<feature type="compositionally biased region" description="Acidic residues" evidence="1">
    <location>
        <begin position="45"/>
        <end position="60"/>
    </location>
</feature>
<comment type="caution">
    <text evidence="2">The sequence shown here is derived from an EMBL/GenBank/DDBJ whole genome shotgun (WGS) entry which is preliminary data.</text>
</comment>
<feature type="compositionally biased region" description="Acidic residues" evidence="1">
    <location>
        <begin position="70"/>
        <end position="80"/>
    </location>
</feature>
<evidence type="ECO:0000313" key="3">
    <source>
        <dbReference type="Proteomes" id="UP000766486"/>
    </source>
</evidence>
<dbReference type="EMBL" id="CABFNS010000715">
    <property type="protein sequence ID" value="VUC24026.1"/>
    <property type="molecule type" value="Genomic_DNA"/>
</dbReference>
<proteinExistence type="predicted"/>
<sequence length="443" mass="49410">MGSWDCYCSICGGPLRAQSVREKHDDAGRASTGVRQKSARHDGADGEDADEDEGEEQEGEDSNRPHETAAESEDEGDDGVSDSGSMNDDNEEEDDDDDDGYDPRIVQPKDLEWTGDCRVLGINGKASDLSKAFVSGLGHYSDYGWMDCRNGNDPNAEGVDMENLVCYSDISEGDDERVVFPFHWDCYKLLCRYITGSEDTESIDKDILHKTMCSLTSEFGCRLNLDYDEPNTMINHEIIDGQFWEVKNGEELYVISPLAGAPLSPRETARLQQATGLASLDSSMATKVISDPFSRFPAEILDQIVSDLGHQDLMNLLKASWCIHSAYHGNNPFWSRRIRNTMAWFFELHEVMDSPTLAEKLTSMKAVYLWAWTKTKPRFKRKGKYMGTSNRRRIWATCAQLAEIYQDILSKPATEVDDATGAEEDSPSLSLASDVTATEMEGG</sequence>
<dbReference type="SUPFAM" id="SSF81383">
    <property type="entry name" value="F-box domain"/>
    <property type="match status" value="1"/>
</dbReference>
<protein>
    <recommendedName>
        <fullName evidence="4">F-box domain-containing protein</fullName>
    </recommendedName>
</protein>
<organism evidence="2 3">
    <name type="scientific">Bionectria ochroleuca</name>
    <name type="common">Gliocladium roseum</name>
    <dbReference type="NCBI Taxonomy" id="29856"/>
    <lineage>
        <taxon>Eukaryota</taxon>
        <taxon>Fungi</taxon>
        <taxon>Dikarya</taxon>
        <taxon>Ascomycota</taxon>
        <taxon>Pezizomycotina</taxon>
        <taxon>Sordariomycetes</taxon>
        <taxon>Hypocreomycetidae</taxon>
        <taxon>Hypocreales</taxon>
        <taxon>Bionectriaceae</taxon>
        <taxon>Clonostachys</taxon>
    </lineage>
</organism>
<feature type="compositionally biased region" description="Acidic residues" evidence="1">
    <location>
        <begin position="88"/>
        <end position="100"/>
    </location>
</feature>
<reference evidence="2 3" key="1">
    <citation type="submission" date="2019-06" db="EMBL/GenBank/DDBJ databases">
        <authorList>
            <person name="Broberg M."/>
        </authorList>
    </citation>
    <scope>NUCLEOTIDE SEQUENCE [LARGE SCALE GENOMIC DNA]</scope>
</reference>
<evidence type="ECO:0000256" key="1">
    <source>
        <dbReference type="SAM" id="MobiDB-lite"/>
    </source>
</evidence>
<feature type="region of interest" description="Disordered" evidence="1">
    <location>
        <begin position="416"/>
        <end position="443"/>
    </location>
</feature>
<keyword evidence="3" id="KW-1185">Reference proteome</keyword>
<accession>A0ABY6TZ92</accession>
<gene>
    <name evidence="2" type="ORF">CLO192961_LOCUS132577</name>
</gene>
<evidence type="ECO:0000313" key="2">
    <source>
        <dbReference type="EMBL" id="VUC24026.1"/>
    </source>
</evidence>
<dbReference type="InterPro" id="IPR036047">
    <property type="entry name" value="F-box-like_dom_sf"/>
</dbReference>
<feature type="compositionally biased region" description="Acidic residues" evidence="1">
    <location>
        <begin position="416"/>
        <end position="426"/>
    </location>
</feature>
<name>A0ABY6TZ92_BIOOC</name>
<dbReference type="Proteomes" id="UP000766486">
    <property type="component" value="Unassembled WGS sequence"/>
</dbReference>
<feature type="non-terminal residue" evidence="2">
    <location>
        <position position="443"/>
    </location>
</feature>
<feature type="region of interest" description="Disordered" evidence="1">
    <location>
        <begin position="15"/>
        <end position="108"/>
    </location>
</feature>